<accession>G0NDW8</accession>
<dbReference type="Pfam" id="PF23047">
    <property type="entry name" value="DUF7038"/>
    <property type="match status" value="1"/>
</dbReference>
<dbReference type="AlphaFoldDB" id="G0NDW8"/>
<evidence type="ECO:0000313" key="3">
    <source>
        <dbReference type="EMBL" id="EGT58566.1"/>
    </source>
</evidence>
<dbReference type="InParanoid" id="G0NDW8"/>
<evidence type="ECO:0000313" key="4">
    <source>
        <dbReference type="Proteomes" id="UP000008068"/>
    </source>
</evidence>
<dbReference type="Proteomes" id="UP000008068">
    <property type="component" value="Unassembled WGS sequence"/>
</dbReference>
<gene>
    <name evidence="3" type="ORF">CAEBREN_11775</name>
</gene>
<reference evidence="4" key="1">
    <citation type="submission" date="2011-07" db="EMBL/GenBank/DDBJ databases">
        <authorList>
            <consortium name="Caenorhabditis brenneri Sequencing and Analysis Consortium"/>
            <person name="Wilson R.K."/>
        </authorList>
    </citation>
    <scope>NUCLEOTIDE SEQUENCE [LARGE SCALE GENOMIC DNA]</scope>
    <source>
        <strain evidence="4">PB2801</strain>
    </source>
</reference>
<protein>
    <recommendedName>
        <fullName evidence="2">DUF7038 domain-containing protein</fullName>
    </recommendedName>
</protein>
<organism evidence="4">
    <name type="scientific">Caenorhabditis brenneri</name>
    <name type="common">Nematode worm</name>
    <dbReference type="NCBI Taxonomy" id="135651"/>
    <lineage>
        <taxon>Eukaryota</taxon>
        <taxon>Metazoa</taxon>
        <taxon>Ecdysozoa</taxon>
        <taxon>Nematoda</taxon>
        <taxon>Chromadorea</taxon>
        <taxon>Rhabditida</taxon>
        <taxon>Rhabditina</taxon>
        <taxon>Rhabditomorpha</taxon>
        <taxon>Rhabditoidea</taxon>
        <taxon>Rhabditidae</taxon>
        <taxon>Peloderinae</taxon>
        <taxon>Caenorhabditis</taxon>
    </lineage>
</organism>
<feature type="region of interest" description="Disordered" evidence="1">
    <location>
        <begin position="76"/>
        <end position="106"/>
    </location>
</feature>
<evidence type="ECO:0000256" key="1">
    <source>
        <dbReference type="SAM" id="MobiDB-lite"/>
    </source>
</evidence>
<dbReference type="eggNOG" id="ENOG502TM2V">
    <property type="taxonomic scope" value="Eukaryota"/>
</dbReference>
<dbReference type="EMBL" id="GL379870">
    <property type="protein sequence ID" value="EGT58566.1"/>
    <property type="molecule type" value="Genomic_DNA"/>
</dbReference>
<evidence type="ECO:0000259" key="2">
    <source>
        <dbReference type="Pfam" id="PF23047"/>
    </source>
</evidence>
<dbReference type="InterPro" id="IPR055466">
    <property type="entry name" value="DUF7038"/>
</dbReference>
<keyword evidence="4" id="KW-1185">Reference proteome</keyword>
<name>G0NDW8_CAEBE</name>
<dbReference type="HOGENOM" id="CLU_442300_0_0_1"/>
<proteinExistence type="predicted"/>
<feature type="region of interest" description="Disordered" evidence="1">
    <location>
        <begin position="1"/>
        <end position="55"/>
    </location>
</feature>
<sequence>MNNRKLVAQRLATGSPQNSARPPVFGPDYVAPDPASAAPGRVLPSENRQDFRPAPYDRPLPVGDPCSADHNTAARARLPVASSPAPEQYQRALRRPKDHVLPPVPRERPVTHQLLPLDYGSIGEHNTAPRFSVAAQHMWQWQGPGHHQVVTERRHDSHHGAVRGSLPDIGQNQVAPRLEDARRNRPLPRRRPQIQVPVITLEERIARQNKIYGVVCVLEQEQIKLFDFKERRMRVIPNNFVIPPRLYQYIWANEDGNEFEYTDYKIKFSGIRHISTRHNQILTWATSPNAEEIEQMSETARAKFEGKLWSPYLGFLTDPRHLFNQKVAGKEVWICAAFAPAANSHFQLDRIDEERYQEDRYDYTPWMQEINGEMDPDEFGYDFTIPKHNFRRLNGYVVEHAVCIATDVRNPVHSKERLEKGSKRTCNVFFNRSHGIYRCMKPATLGGWYCHSSNDDRKHEEYRHLSTYKAVTVSTMQPVAAPLPTQVHNDRVQMEVEFQSKCLELYDFFWDKFVGKVEVDSAIRSWIMKVGSENIEKNCEITIDKVFLKTCFFQWIEYPLKQAQNKGSEEYAICEERVKKGMTIRARVSTHRRYETAESYPTRGAFFLATVLLIKFKDNDEIIFQHFD</sequence>
<feature type="domain" description="DUF7038" evidence="2">
    <location>
        <begin position="279"/>
        <end position="369"/>
    </location>
</feature>